<dbReference type="InterPro" id="IPR056694">
    <property type="entry name" value="DUF7792"/>
</dbReference>
<feature type="domain" description="DUF7792" evidence="1">
    <location>
        <begin position="24"/>
        <end position="79"/>
    </location>
</feature>
<dbReference type="Pfam" id="PF25055">
    <property type="entry name" value="DUF7792"/>
    <property type="match status" value="1"/>
</dbReference>
<protein>
    <recommendedName>
        <fullName evidence="1">DUF7792 domain-containing protein</fullName>
    </recommendedName>
</protein>
<dbReference type="AlphaFoldDB" id="A0A835JN70"/>
<dbReference type="PANTHER" id="PTHR46168">
    <property type="entry name" value="ARMADILLO REPEAT ONLY 4"/>
    <property type="match status" value="1"/>
</dbReference>
<dbReference type="OrthoDB" id="1743904at2759"/>
<dbReference type="PANTHER" id="PTHR46168:SF15">
    <property type="entry name" value="ARMADILLO REPEAT-CONTAINING DOMAIN-CONTAINING PROTEIN"/>
    <property type="match status" value="1"/>
</dbReference>
<dbReference type="Proteomes" id="UP000657918">
    <property type="component" value="Unassembled WGS sequence"/>
</dbReference>
<keyword evidence="3" id="KW-1185">Reference proteome</keyword>
<evidence type="ECO:0000313" key="2">
    <source>
        <dbReference type="EMBL" id="KAF9671598.1"/>
    </source>
</evidence>
<comment type="caution">
    <text evidence="2">The sequence shown here is derived from an EMBL/GenBank/DDBJ whole genome shotgun (WGS) entry which is preliminary data.</text>
</comment>
<reference evidence="2 3" key="1">
    <citation type="submission" date="2020-10" db="EMBL/GenBank/DDBJ databases">
        <title>Plant Genome Project.</title>
        <authorList>
            <person name="Zhang R.-G."/>
        </authorList>
    </citation>
    <scope>NUCLEOTIDE SEQUENCE [LARGE SCALE GENOMIC DNA]</scope>
    <source>
        <strain evidence="2">FAFU-HL-1</strain>
        <tissue evidence="2">Leaf</tissue>
    </source>
</reference>
<organism evidence="2 3">
    <name type="scientific">Salix dunnii</name>
    <dbReference type="NCBI Taxonomy" id="1413687"/>
    <lineage>
        <taxon>Eukaryota</taxon>
        <taxon>Viridiplantae</taxon>
        <taxon>Streptophyta</taxon>
        <taxon>Embryophyta</taxon>
        <taxon>Tracheophyta</taxon>
        <taxon>Spermatophyta</taxon>
        <taxon>Magnoliopsida</taxon>
        <taxon>eudicotyledons</taxon>
        <taxon>Gunneridae</taxon>
        <taxon>Pentapetalae</taxon>
        <taxon>rosids</taxon>
        <taxon>fabids</taxon>
        <taxon>Malpighiales</taxon>
        <taxon>Salicaceae</taxon>
        <taxon>Saliceae</taxon>
        <taxon>Salix</taxon>
    </lineage>
</organism>
<dbReference type="EMBL" id="JADGMS010000012">
    <property type="protein sequence ID" value="KAF9671598.1"/>
    <property type="molecule type" value="Genomic_DNA"/>
</dbReference>
<evidence type="ECO:0000313" key="3">
    <source>
        <dbReference type="Proteomes" id="UP000657918"/>
    </source>
</evidence>
<accession>A0A835JN70</accession>
<evidence type="ECO:0000259" key="1">
    <source>
        <dbReference type="Pfam" id="PF25055"/>
    </source>
</evidence>
<gene>
    <name evidence="2" type="ORF">SADUNF_Sadunf12G0064200</name>
</gene>
<name>A0A835JN70_9ROSI</name>
<sequence>MYSAAADTSTSLPPNGVEEKTVLEELSLPILLADRVFKSAQEAESSKQDCSDLAKQLDRLSQMLRSAVRLAISTPLYDRLC</sequence>
<proteinExistence type="predicted"/>